<evidence type="ECO:0000313" key="4">
    <source>
        <dbReference type="Proteomes" id="UP000289886"/>
    </source>
</evidence>
<dbReference type="PANTHER" id="PTHR13284:SF9">
    <property type="entry name" value="SELENOCYSTEINE INSERTION SEQUENCE-BINDING PROTEIN 2"/>
    <property type="match status" value="1"/>
</dbReference>
<evidence type="ECO:0000256" key="1">
    <source>
        <dbReference type="SAM" id="MobiDB-lite"/>
    </source>
</evidence>
<accession>A0A444V1F2</accession>
<feature type="region of interest" description="Disordered" evidence="1">
    <location>
        <begin position="455"/>
        <end position="506"/>
    </location>
</feature>
<proteinExistence type="predicted"/>
<dbReference type="AlphaFoldDB" id="A0A444V1F2"/>
<dbReference type="PANTHER" id="PTHR13284">
    <property type="entry name" value="GH01354P"/>
    <property type="match status" value="1"/>
</dbReference>
<comment type="caution">
    <text evidence="3">The sequence shown here is derived from an EMBL/GenBank/DDBJ whole genome shotgun (WGS) entry which is preliminary data.</text>
</comment>
<name>A0A444V1F2_ACIRT</name>
<evidence type="ECO:0000259" key="2">
    <source>
        <dbReference type="Pfam" id="PF01248"/>
    </source>
</evidence>
<organism evidence="3 4">
    <name type="scientific">Acipenser ruthenus</name>
    <name type="common">Sterlet sturgeon</name>
    <dbReference type="NCBI Taxonomy" id="7906"/>
    <lineage>
        <taxon>Eukaryota</taxon>
        <taxon>Metazoa</taxon>
        <taxon>Chordata</taxon>
        <taxon>Craniata</taxon>
        <taxon>Vertebrata</taxon>
        <taxon>Euteleostomi</taxon>
        <taxon>Actinopterygii</taxon>
        <taxon>Chondrostei</taxon>
        <taxon>Acipenseriformes</taxon>
        <taxon>Acipenseridae</taxon>
        <taxon>Acipenser</taxon>
    </lineage>
</organism>
<dbReference type="Gene3D" id="3.30.1330.30">
    <property type="match status" value="2"/>
</dbReference>
<protein>
    <submittedName>
        <fullName evidence="3">Selenocysteine insertion sequence-binding protein 2</fullName>
    </submittedName>
</protein>
<keyword evidence="4" id="KW-1185">Reference proteome</keyword>
<reference evidence="3 4" key="1">
    <citation type="submission" date="2019-01" db="EMBL/GenBank/DDBJ databases">
        <title>Draft Genome and Complete Hox-Cluster Characterization of the Sterlet Sturgeon (Acipenser ruthenus).</title>
        <authorList>
            <person name="Wei Q."/>
        </authorList>
    </citation>
    <scope>NUCLEOTIDE SEQUENCE [LARGE SCALE GENOMIC DNA]</scope>
    <source>
        <strain evidence="3">WHYD16114868_AA</strain>
        <tissue evidence="3">Blood</tissue>
    </source>
</reference>
<dbReference type="GO" id="GO:0005739">
    <property type="term" value="C:mitochondrion"/>
    <property type="evidence" value="ECO:0007669"/>
    <property type="project" value="TreeGrafter"/>
</dbReference>
<dbReference type="EMBL" id="SCEB01003556">
    <property type="protein sequence ID" value="RXM94265.1"/>
    <property type="molecule type" value="Genomic_DNA"/>
</dbReference>
<feature type="compositionally biased region" description="Polar residues" evidence="1">
    <location>
        <begin position="145"/>
        <end position="156"/>
    </location>
</feature>
<feature type="domain" description="Ribosomal protein eL8/eL30/eS12/Gadd45" evidence="2">
    <location>
        <begin position="231"/>
        <end position="322"/>
    </location>
</feature>
<dbReference type="GO" id="GO:0003730">
    <property type="term" value="F:mRNA 3'-UTR binding"/>
    <property type="evidence" value="ECO:0007669"/>
    <property type="project" value="TreeGrafter"/>
</dbReference>
<dbReference type="FunFam" id="3.30.1330.30:FF:000004">
    <property type="entry name" value="selenocysteine insertion sequence-binding protein 2"/>
    <property type="match status" value="2"/>
</dbReference>
<dbReference type="Proteomes" id="UP000289886">
    <property type="component" value="Unassembled WGS sequence"/>
</dbReference>
<dbReference type="SUPFAM" id="SSF55315">
    <property type="entry name" value="L30e-like"/>
    <property type="match status" value="2"/>
</dbReference>
<dbReference type="GO" id="GO:0035368">
    <property type="term" value="F:selenocysteine insertion sequence binding"/>
    <property type="evidence" value="ECO:0007669"/>
    <property type="project" value="InterPro"/>
</dbReference>
<gene>
    <name evidence="3" type="ORF">EOD39_18182</name>
</gene>
<sequence length="737" mass="83824">KAVKTSGKKSNNPVQFDLGDMLQVLERKQQAQKSKQDPKPIVLSVGGALPMVPKNPLVQKKHPRQLEKVAHNPLDSTSPLVKKGKQREVPKAKKPSPLKKIILKEREERKQYRLLEEQGLNPATEITVSNVQNEEPFEEELEGHQSLNTTDFTDGPSTPDVPDQLEEKQEKTDEPTPIESQAGSNRLKIHSRRFREYCSQVLSKEIDNSVIDLLKELVRFQDRLYLKDPLKAKMKRRLVMGLREVLKHLKLKKVKCVIISPNCERVQSKGGLDEALHTIIDTCREQNVPFVFALARKTLGRCVNKAVPVSVVGIFNYDGAQKAVKTSGKKSNNPVQFDLGDMLQVLERKQQAQKSKQDPKPIVLSVGGALPMVPKNPLVQKKHPRQLEKVAHNPLDSTSPLVKKGKQREVPKAKKPSPLKKIILKEREERKQYRLLEEQGLNPATEITVSNVQNEEPFEEELEGHQSLNTTDFTDGPSTPDVPDQLEEKQEKTDEPTPIESQAGSNRLKIHSRRFREYCSQVLSKEIDNSVIDLLKELVRFQDRLYLKDPLKAKMKRRLVMGLREVLKHLKLKKVKCVIISPNCERVQSKGGLDEALHTIIDTCREQNVPFVFALARKTLGRCVNKAVPVSVVGIFNYDGAQDHFHKMIELSSEARNAYEEMVASLEKGEGYEDQDEFPQNLPALQDTAQQTSESDEPEYSTFLKFKTCRILYNKHLQSIEKSTVHHIVWLVCKEVK</sequence>
<dbReference type="Pfam" id="PF01248">
    <property type="entry name" value="Ribosomal_L7Ae"/>
    <property type="match status" value="2"/>
</dbReference>
<dbReference type="GO" id="GO:0043021">
    <property type="term" value="F:ribonucleoprotein complex binding"/>
    <property type="evidence" value="ECO:0007669"/>
    <property type="project" value="TreeGrafter"/>
</dbReference>
<feature type="non-terminal residue" evidence="3">
    <location>
        <position position="1"/>
    </location>
</feature>
<dbReference type="InterPro" id="IPR040051">
    <property type="entry name" value="SECISBP2"/>
</dbReference>
<feature type="compositionally biased region" description="Basic and acidic residues" evidence="1">
    <location>
        <begin position="28"/>
        <end position="38"/>
    </location>
</feature>
<dbReference type="InterPro" id="IPR004038">
    <property type="entry name" value="Ribosomal_eL8/eL30/eS12/Gad45"/>
</dbReference>
<feature type="region of interest" description="Disordered" evidence="1">
    <location>
        <begin position="28"/>
        <end position="48"/>
    </location>
</feature>
<feature type="compositionally biased region" description="Polar residues" evidence="1">
    <location>
        <begin position="466"/>
        <end position="477"/>
    </location>
</feature>
<feature type="compositionally biased region" description="Basic and acidic residues" evidence="1">
    <location>
        <begin position="165"/>
        <end position="174"/>
    </location>
</feature>
<feature type="compositionally biased region" description="Basic and acidic residues" evidence="1">
    <location>
        <begin position="486"/>
        <end position="495"/>
    </location>
</feature>
<dbReference type="InterPro" id="IPR029064">
    <property type="entry name" value="Ribosomal_eL30-like_sf"/>
</dbReference>
<feature type="domain" description="Ribosomal protein eL8/eL30/eS12/Gadd45" evidence="2">
    <location>
        <begin position="552"/>
        <end position="643"/>
    </location>
</feature>
<feature type="region of interest" description="Disordered" evidence="1">
    <location>
        <begin position="134"/>
        <end position="185"/>
    </location>
</feature>
<evidence type="ECO:0000313" key="3">
    <source>
        <dbReference type="EMBL" id="RXM94265.1"/>
    </source>
</evidence>
<dbReference type="GO" id="GO:0001514">
    <property type="term" value="P:selenocysteine incorporation"/>
    <property type="evidence" value="ECO:0007669"/>
    <property type="project" value="TreeGrafter"/>
</dbReference>
<feature type="region of interest" description="Disordered" evidence="1">
    <location>
        <begin position="64"/>
        <end position="104"/>
    </location>
</feature>
<dbReference type="GO" id="GO:1990904">
    <property type="term" value="C:ribonucleoprotein complex"/>
    <property type="evidence" value="ECO:0007669"/>
    <property type="project" value="TreeGrafter"/>
</dbReference>
<feature type="region of interest" description="Disordered" evidence="1">
    <location>
        <begin position="394"/>
        <end position="425"/>
    </location>
</feature>